<proteinExistence type="predicted"/>
<keyword evidence="2" id="KW-1185">Reference proteome</keyword>
<dbReference type="Gene3D" id="2.30.110.10">
    <property type="entry name" value="Electron Transport, Fmn-binding Protein, Chain A"/>
    <property type="match status" value="1"/>
</dbReference>
<dbReference type="RefSeq" id="WP_231489142.1">
    <property type="nucleotide sequence ID" value="NZ_BAAAZO010000002.1"/>
</dbReference>
<dbReference type="InterPro" id="IPR024747">
    <property type="entry name" value="Pyridox_Oxase-rel"/>
</dbReference>
<organism evidence="1 2">
    <name type="scientific">Kineosporia mesophila</name>
    <dbReference type="NCBI Taxonomy" id="566012"/>
    <lineage>
        <taxon>Bacteria</taxon>
        <taxon>Bacillati</taxon>
        <taxon>Actinomycetota</taxon>
        <taxon>Actinomycetes</taxon>
        <taxon>Kineosporiales</taxon>
        <taxon>Kineosporiaceae</taxon>
        <taxon>Kineosporia</taxon>
    </lineage>
</organism>
<dbReference type="InterPro" id="IPR012349">
    <property type="entry name" value="Split_barrel_FMN-bd"/>
</dbReference>
<gene>
    <name evidence="1" type="ORF">GCM10022223_16190</name>
</gene>
<dbReference type="Pfam" id="PF12900">
    <property type="entry name" value="Pyridox_ox_2"/>
    <property type="match status" value="1"/>
</dbReference>
<name>A0ABP6Z8R3_9ACTN</name>
<accession>A0ABP6Z8R3</accession>
<dbReference type="SUPFAM" id="SSF50475">
    <property type="entry name" value="FMN-binding split barrel"/>
    <property type="match status" value="1"/>
</dbReference>
<sequence>MDNLADALESARPGPTKPLDAGSCWERLRGVEVGHLAVVVDGNPEIFPVNFAVEHESVVFRTAEGTKLRAVTRGRVAFEVDGYDAGPDEAWSVILKGTAHEVRELDDLVDVAGLPLSPLSGTPKSRFVRIEVEEITGRRFAVVDPDMWRNPFTLRRRSPQE</sequence>
<evidence type="ECO:0000313" key="1">
    <source>
        <dbReference type="EMBL" id="GAA3601273.1"/>
    </source>
</evidence>
<dbReference type="Proteomes" id="UP001501074">
    <property type="component" value="Unassembled WGS sequence"/>
</dbReference>
<evidence type="ECO:0000313" key="2">
    <source>
        <dbReference type="Proteomes" id="UP001501074"/>
    </source>
</evidence>
<reference evidence="2" key="1">
    <citation type="journal article" date="2019" name="Int. J. Syst. Evol. Microbiol.">
        <title>The Global Catalogue of Microorganisms (GCM) 10K type strain sequencing project: providing services to taxonomists for standard genome sequencing and annotation.</title>
        <authorList>
            <consortium name="The Broad Institute Genomics Platform"/>
            <consortium name="The Broad Institute Genome Sequencing Center for Infectious Disease"/>
            <person name="Wu L."/>
            <person name="Ma J."/>
        </authorList>
    </citation>
    <scope>NUCLEOTIDE SEQUENCE [LARGE SCALE GENOMIC DNA]</scope>
    <source>
        <strain evidence="2">JCM 16902</strain>
    </source>
</reference>
<comment type="caution">
    <text evidence="1">The sequence shown here is derived from an EMBL/GenBank/DDBJ whole genome shotgun (WGS) entry which is preliminary data.</text>
</comment>
<dbReference type="EMBL" id="BAAAZO010000002">
    <property type="protein sequence ID" value="GAA3601273.1"/>
    <property type="molecule type" value="Genomic_DNA"/>
</dbReference>
<protein>
    <submittedName>
        <fullName evidence="1">Pyridoxamine 5'-phosphate oxidase family protein</fullName>
    </submittedName>
</protein>